<comment type="caution">
    <text evidence="1">The sequence shown here is derived from an EMBL/GenBank/DDBJ whole genome shotgun (WGS) entry which is preliminary data.</text>
</comment>
<name>A0AC61RJU0_9BACT</name>
<organism evidence="1 2">
    <name type="scientific">Lepagella muris</name>
    <dbReference type="NCBI Taxonomy" id="3032870"/>
    <lineage>
        <taxon>Bacteria</taxon>
        <taxon>Pseudomonadati</taxon>
        <taxon>Bacteroidota</taxon>
        <taxon>Bacteroidia</taxon>
        <taxon>Bacteroidales</taxon>
        <taxon>Muribaculaceae</taxon>
        <taxon>Lepagella</taxon>
    </lineage>
</organism>
<dbReference type="Proteomes" id="UP000306319">
    <property type="component" value="Unassembled WGS sequence"/>
</dbReference>
<reference evidence="1" key="1">
    <citation type="submission" date="2019-04" db="EMBL/GenBank/DDBJ databases">
        <title>Microbes associate with the intestines of laboratory mice.</title>
        <authorList>
            <person name="Navarre W."/>
            <person name="Wong E."/>
            <person name="Huang K."/>
            <person name="Tropini C."/>
            <person name="Ng K."/>
            <person name="Yu B."/>
        </authorList>
    </citation>
    <scope>NUCLEOTIDE SEQUENCE</scope>
    <source>
        <strain evidence="1">NM04_E33</strain>
    </source>
</reference>
<keyword evidence="2" id="KW-1185">Reference proteome</keyword>
<accession>A0AC61RJU0</accession>
<evidence type="ECO:0000313" key="2">
    <source>
        <dbReference type="Proteomes" id="UP000306319"/>
    </source>
</evidence>
<proteinExistence type="predicted"/>
<dbReference type="EMBL" id="SRYB01000004">
    <property type="protein sequence ID" value="TGY80076.1"/>
    <property type="molecule type" value="Genomic_DNA"/>
</dbReference>
<protein>
    <submittedName>
        <fullName evidence="1">Uncharacterized protein</fullName>
    </submittedName>
</protein>
<sequence length="182" mass="21221">MKPKFYDLLPKEEKNGGLVEAPEDWTYPIAMDGKEVTDWQSLVLELKYGKYAHFNMCTGGANIISEELKKLFESFVDDPTLIEYLPVKVFSKEYGDKWMYIMHFKKIFDVVDKKNSIYVPGTDILIKERLIYDKVKDLKIFNIKKNLNDVVVSEEVYQAIKKQKLNFCIEFVPIYCSASTTT</sequence>
<evidence type="ECO:0000313" key="1">
    <source>
        <dbReference type="EMBL" id="TGY80076.1"/>
    </source>
</evidence>
<gene>
    <name evidence="1" type="ORF">E5331_04645</name>
</gene>